<dbReference type="NCBIfam" id="TIGR01571">
    <property type="entry name" value="A_thal_Cys_rich"/>
    <property type="match status" value="1"/>
</dbReference>
<dbReference type="InterPro" id="IPR006461">
    <property type="entry name" value="PLAC_motif_containing"/>
</dbReference>
<organism evidence="1 2">
    <name type="scientific">Deinandra increscens subsp. villosa</name>
    <dbReference type="NCBI Taxonomy" id="3103831"/>
    <lineage>
        <taxon>Eukaryota</taxon>
        <taxon>Viridiplantae</taxon>
        <taxon>Streptophyta</taxon>
        <taxon>Embryophyta</taxon>
        <taxon>Tracheophyta</taxon>
        <taxon>Spermatophyta</taxon>
        <taxon>Magnoliopsida</taxon>
        <taxon>eudicotyledons</taxon>
        <taxon>Gunneridae</taxon>
        <taxon>Pentapetalae</taxon>
        <taxon>asterids</taxon>
        <taxon>campanulids</taxon>
        <taxon>Asterales</taxon>
        <taxon>Asteraceae</taxon>
        <taxon>Asteroideae</taxon>
        <taxon>Heliantheae alliance</taxon>
        <taxon>Madieae</taxon>
        <taxon>Madiinae</taxon>
        <taxon>Deinandra</taxon>
    </lineage>
</organism>
<name>A0AAP0C4J2_9ASTR</name>
<comment type="caution">
    <text evidence="1">The sequence shown here is derived from an EMBL/GenBank/DDBJ whole genome shotgun (WGS) entry which is preliminary data.</text>
</comment>
<dbReference type="Pfam" id="PF04749">
    <property type="entry name" value="PLAC8"/>
    <property type="match status" value="1"/>
</dbReference>
<dbReference type="PANTHER" id="PTHR15907">
    <property type="entry name" value="DUF614 FAMILY PROTEIN-RELATED"/>
    <property type="match status" value="1"/>
</dbReference>
<dbReference type="Proteomes" id="UP001408789">
    <property type="component" value="Unassembled WGS sequence"/>
</dbReference>
<accession>A0AAP0C4J2</accession>
<gene>
    <name evidence="1" type="ORF">SSX86_031778</name>
</gene>
<reference evidence="1 2" key="1">
    <citation type="submission" date="2024-04" db="EMBL/GenBank/DDBJ databases">
        <title>The reference genome of an endangered Asteraceae, Deinandra increscens subsp. villosa, native to the Central Coast of California.</title>
        <authorList>
            <person name="Guilliams M."/>
            <person name="Hasenstab-Lehman K."/>
            <person name="Meyer R."/>
            <person name="Mcevoy S."/>
        </authorList>
    </citation>
    <scope>NUCLEOTIDE SEQUENCE [LARGE SCALE GENOMIC DNA]</scope>
    <source>
        <tissue evidence="1">Leaf</tissue>
    </source>
</reference>
<dbReference type="EMBL" id="JBCNJP010007573">
    <property type="protein sequence ID" value="KAK9049255.1"/>
    <property type="molecule type" value="Genomic_DNA"/>
</dbReference>
<evidence type="ECO:0000313" key="2">
    <source>
        <dbReference type="Proteomes" id="UP001408789"/>
    </source>
</evidence>
<proteinExistence type="predicted"/>
<evidence type="ECO:0000313" key="1">
    <source>
        <dbReference type="EMBL" id="KAK9049255.1"/>
    </source>
</evidence>
<sequence>MDSSTGKPPYATGAPFQSMTAAPSQWSTGLCDCGKDYSSCCLTCWCPCITFGRIAEITDKGTTCKCLSWLIFVFFKSKTTCGVHGALYSVLYLFTGCQWIYSCMYRSKLRQQYMLPEEPCNDCLVHCCCEWCAVCQEYRELKYRGLEPSLGWEENLARQNQGVAMPPVGPSEMKR</sequence>
<dbReference type="AlphaFoldDB" id="A0AAP0C4J2"/>
<protein>
    <submittedName>
        <fullName evidence="1">Uncharacterized protein</fullName>
    </submittedName>
</protein>
<keyword evidence="2" id="KW-1185">Reference proteome</keyword>